<feature type="signal peptide" evidence="4">
    <location>
        <begin position="1"/>
        <end position="22"/>
    </location>
</feature>
<keyword evidence="3" id="KW-0325">Glycoprotein</keyword>
<evidence type="ECO:0000256" key="3">
    <source>
        <dbReference type="ARBA" id="ARBA00023180"/>
    </source>
</evidence>
<dbReference type="InterPro" id="IPR008963">
    <property type="entry name" value="Purple_acid_Pase-like_N"/>
</dbReference>
<evidence type="ECO:0000256" key="2">
    <source>
        <dbReference type="ARBA" id="ARBA00022801"/>
    </source>
</evidence>
<proteinExistence type="inferred from homology"/>
<dbReference type="InterPro" id="IPR004843">
    <property type="entry name" value="Calcineurin-like_PHP"/>
</dbReference>
<dbReference type="AlphaFoldDB" id="A0A5E8BC56"/>
<evidence type="ECO:0000259" key="5">
    <source>
        <dbReference type="Pfam" id="PF00149"/>
    </source>
</evidence>
<dbReference type="OrthoDB" id="45007at2759"/>
<dbReference type="InterPro" id="IPR041792">
    <property type="entry name" value="MPP_PAP"/>
</dbReference>
<dbReference type="InterPro" id="IPR029052">
    <property type="entry name" value="Metallo-depent_PP-like"/>
</dbReference>
<feature type="domain" description="Calcineurin-like phosphoesterase" evidence="5">
    <location>
        <begin position="173"/>
        <end position="404"/>
    </location>
</feature>
<evidence type="ECO:0000313" key="8">
    <source>
        <dbReference type="EMBL" id="VVT48660.1"/>
    </source>
</evidence>
<reference evidence="8 9" key="1">
    <citation type="submission" date="2019-09" db="EMBL/GenBank/DDBJ databases">
        <authorList>
            <person name="Brejova B."/>
        </authorList>
    </citation>
    <scope>NUCLEOTIDE SEQUENCE [LARGE SCALE GENOMIC DNA]</scope>
</reference>
<dbReference type="SUPFAM" id="SSF49363">
    <property type="entry name" value="Purple acid phosphatase, N-terminal domain"/>
    <property type="match status" value="1"/>
</dbReference>
<dbReference type="Pfam" id="PF14008">
    <property type="entry name" value="Metallophos_C"/>
    <property type="match status" value="1"/>
</dbReference>
<feature type="domain" description="Purple acid phosphatase C-terminal" evidence="6">
    <location>
        <begin position="425"/>
        <end position="493"/>
    </location>
</feature>
<keyword evidence="1 4" id="KW-0732">Signal</keyword>
<dbReference type="InterPro" id="IPR025733">
    <property type="entry name" value="PAPs_C"/>
</dbReference>
<dbReference type="GeneID" id="43580708"/>
<protein>
    <recommendedName>
        <fullName evidence="4">Purple acid phosphatase</fullName>
        <ecNumber evidence="4">3.1.3.2</ecNumber>
    </recommendedName>
</protein>
<evidence type="ECO:0000256" key="1">
    <source>
        <dbReference type="ARBA" id="ARBA00022729"/>
    </source>
</evidence>
<dbReference type="GO" id="GO:0046872">
    <property type="term" value="F:metal ion binding"/>
    <property type="evidence" value="ECO:0007669"/>
    <property type="project" value="InterPro"/>
</dbReference>
<dbReference type="EC" id="3.1.3.2" evidence="4"/>
<dbReference type="Gene3D" id="3.60.21.10">
    <property type="match status" value="1"/>
</dbReference>
<evidence type="ECO:0000313" key="9">
    <source>
        <dbReference type="Proteomes" id="UP000398389"/>
    </source>
</evidence>
<feature type="domain" description="Purple acid phosphatase N-terminal" evidence="7">
    <location>
        <begin position="38"/>
        <end position="126"/>
    </location>
</feature>
<dbReference type="Proteomes" id="UP000398389">
    <property type="component" value="Unassembled WGS sequence"/>
</dbReference>
<keyword evidence="2 4" id="KW-0378">Hydrolase</keyword>
<dbReference type="PANTHER" id="PTHR22953">
    <property type="entry name" value="ACID PHOSPHATASE RELATED"/>
    <property type="match status" value="1"/>
</dbReference>
<comment type="catalytic activity">
    <reaction evidence="4">
        <text>a phosphate monoester + H2O = an alcohol + phosphate</text>
        <dbReference type="Rhea" id="RHEA:15017"/>
        <dbReference type="ChEBI" id="CHEBI:15377"/>
        <dbReference type="ChEBI" id="CHEBI:30879"/>
        <dbReference type="ChEBI" id="CHEBI:43474"/>
        <dbReference type="ChEBI" id="CHEBI:67140"/>
        <dbReference type="EC" id="3.1.3.2"/>
    </reaction>
</comment>
<organism evidence="8 9">
    <name type="scientific">Magnusiomyces paraingens</name>
    <dbReference type="NCBI Taxonomy" id="2606893"/>
    <lineage>
        <taxon>Eukaryota</taxon>
        <taxon>Fungi</taxon>
        <taxon>Dikarya</taxon>
        <taxon>Ascomycota</taxon>
        <taxon>Saccharomycotina</taxon>
        <taxon>Dipodascomycetes</taxon>
        <taxon>Dipodascales</taxon>
        <taxon>Dipodascaceae</taxon>
        <taxon>Magnusiomyces</taxon>
    </lineage>
</organism>
<name>A0A5E8BC56_9ASCO</name>
<dbReference type="EMBL" id="CABVLU010000002">
    <property type="protein sequence ID" value="VVT48660.1"/>
    <property type="molecule type" value="Genomic_DNA"/>
</dbReference>
<dbReference type="PANTHER" id="PTHR22953:SF145">
    <property type="entry name" value="PURPLE ACID PHOSPHATASE"/>
    <property type="match status" value="1"/>
</dbReference>
<comment type="similarity">
    <text evidence="4">Belongs to the metallophosphoesterase superfamily. Purple acid phosphatase family.</text>
</comment>
<dbReference type="Pfam" id="PF00149">
    <property type="entry name" value="Metallophos"/>
    <property type="match status" value="1"/>
</dbReference>
<dbReference type="InterPro" id="IPR015914">
    <property type="entry name" value="PAPs_N"/>
</dbReference>
<evidence type="ECO:0000259" key="6">
    <source>
        <dbReference type="Pfam" id="PF14008"/>
    </source>
</evidence>
<dbReference type="GO" id="GO:0003993">
    <property type="term" value="F:acid phosphatase activity"/>
    <property type="evidence" value="ECO:0007669"/>
    <property type="project" value="UniProtKB-EC"/>
</dbReference>
<accession>A0A5E8BC56</accession>
<dbReference type="Gene3D" id="2.60.40.380">
    <property type="entry name" value="Purple acid phosphatase-like, N-terminal"/>
    <property type="match status" value="1"/>
</dbReference>
<dbReference type="RefSeq" id="XP_031852499.1">
    <property type="nucleotide sequence ID" value="XM_031996608.1"/>
</dbReference>
<dbReference type="Pfam" id="PF16656">
    <property type="entry name" value="Pur_ac_phosph_N"/>
    <property type="match status" value="1"/>
</dbReference>
<sequence length="589" mass="64317">MGQRFSTVYLWAVILVATLTQAIPMPQALPIPENRLAPIQHRLALAGSGGMAVSWNTYTKLDKAEVFYGTKPDQLTNVAGSYDSSTYPSSTTFSNHVKLSGLAPNTVYYYRVSHTLSNAPVMNFTTPPETGKSPLVFAVAIDLGTMGPLGLSETTGEGDGGALLPGERNTIDALAANLGKYSFVWHPGDIGYADYWLKEQVHGYLPEVPVEEGFKVYESILNTFYEQISKVSAYVPYMVGPGNHEANCDNGGVKDKKKGIAYTVDICIPGQTNFSGYQSHWRMPNEESGGFKNMWYSFDYGPVHFVQINTETDFGRGIIAPGEPGGNGKEYAGPFARYADEQQDWLERDLKNVDRCKTPWVIVAGHRPWYAAGKDGCSECQDAFEAVLVNHGVDVVVFGHVHNYQRFDPMKFGEVDPRGLNNPSAPWYLLNGVAGHYDGMDKFEGKKGKQLEKPTGFKVGFDDTYGWSRFIVHNSTHLTHEFVASRNDSVLDKATLFKHRSMPTECSSRAATGLSAMGAENESESDFTSIVDAVRNPDVSDGIDGFDSAHNVVVAKMAKTAQSGGTGRASRQSSPLGMIVAIAAILMLL</sequence>
<dbReference type="SUPFAM" id="SSF56300">
    <property type="entry name" value="Metallo-dependent phosphatases"/>
    <property type="match status" value="1"/>
</dbReference>
<gene>
    <name evidence="8" type="ORF">SAPINGB_P001888</name>
</gene>
<feature type="chain" id="PRO_5023027536" description="Purple acid phosphatase" evidence="4">
    <location>
        <begin position="23"/>
        <end position="589"/>
    </location>
</feature>
<evidence type="ECO:0000256" key="4">
    <source>
        <dbReference type="RuleBase" id="RU361203"/>
    </source>
</evidence>
<evidence type="ECO:0000259" key="7">
    <source>
        <dbReference type="Pfam" id="PF16656"/>
    </source>
</evidence>
<keyword evidence="9" id="KW-1185">Reference proteome</keyword>
<dbReference type="CDD" id="cd00839">
    <property type="entry name" value="MPP_PAPs"/>
    <property type="match status" value="1"/>
</dbReference>
<dbReference type="InterPro" id="IPR039331">
    <property type="entry name" value="PAPs-like"/>
</dbReference>